<evidence type="ECO:0000256" key="14">
    <source>
        <dbReference type="ARBA" id="ARBA00023014"/>
    </source>
</evidence>
<dbReference type="FunFam" id="3.20.20.70:FF:000031">
    <property type="entry name" value="Glutamate synthase 1 [NADH]"/>
    <property type="match status" value="1"/>
</dbReference>
<keyword evidence="6" id="KW-0028">Amino-acid biosynthesis</keyword>
<dbReference type="FunFam" id="2.160.20.60:FF:000001">
    <property type="entry name" value="Glutamate synthase, large subunit"/>
    <property type="match status" value="1"/>
</dbReference>
<proteinExistence type="inferred from homology"/>
<evidence type="ECO:0000256" key="5">
    <source>
        <dbReference type="ARBA" id="ARBA00012079"/>
    </source>
</evidence>
<dbReference type="Proteomes" id="UP000037716">
    <property type="component" value="Unassembled WGS sequence"/>
</dbReference>
<dbReference type="OrthoDB" id="9758182at2"/>
<evidence type="ECO:0000256" key="8">
    <source>
        <dbReference type="ARBA" id="ARBA00022643"/>
    </source>
</evidence>
<evidence type="ECO:0000256" key="16">
    <source>
        <dbReference type="ARBA" id="ARBA00023291"/>
    </source>
</evidence>
<dbReference type="SUPFAM" id="SSF69336">
    <property type="entry name" value="Alpha subunit of glutamate synthase, C-terminal domain"/>
    <property type="match status" value="1"/>
</dbReference>
<evidence type="ECO:0000256" key="17">
    <source>
        <dbReference type="ARBA" id="ARBA00037898"/>
    </source>
</evidence>
<evidence type="ECO:0000256" key="18">
    <source>
        <dbReference type="ARBA" id="ARBA00048151"/>
    </source>
</evidence>
<dbReference type="GO" id="GO:0046872">
    <property type="term" value="F:metal ion binding"/>
    <property type="evidence" value="ECO:0007669"/>
    <property type="project" value="UniProtKB-KW"/>
</dbReference>
<dbReference type="EC" id="1.4.1.13" evidence="5"/>
<dbReference type="CDD" id="cd00982">
    <property type="entry name" value="gltB_C"/>
    <property type="match status" value="1"/>
</dbReference>
<dbReference type="CDD" id="cd02808">
    <property type="entry name" value="GltS_FMN"/>
    <property type="match status" value="1"/>
</dbReference>
<evidence type="ECO:0000256" key="3">
    <source>
        <dbReference type="ARBA" id="ARBA00001974"/>
    </source>
</evidence>
<dbReference type="InterPro" id="IPR006982">
    <property type="entry name" value="Glu_synth_centr_N"/>
</dbReference>
<reference evidence="23 25" key="1">
    <citation type="submission" date="2015-07" db="EMBL/GenBank/DDBJ databases">
        <title>Genome of Polaribacter dokdonenesis DSW-5, isolated from seawater off Dokdo in Korea.</title>
        <authorList>
            <person name="Yoon K."/>
            <person name="Song J.Y."/>
            <person name="Kim J.F."/>
        </authorList>
    </citation>
    <scope>NUCLEOTIDE SEQUENCE [LARGE SCALE GENOMIC DNA]</scope>
    <source>
        <strain evidence="23 25">DSW-5</strain>
    </source>
</reference>
<protein>
    <recommendedName>
        <fullName evidence="19">Glutamate synthase [NADPH] large chain</fullName>
        <ecNumber evidence="5">1.4.1.13</ecNumber>
    </recommendedName>
    <alternativeName>
        <fullName evidence="20">Glutamate synthase subunit alpha</fullName>
    </alternativeName>
</protein>
<evidence type="ECO:0000256" key="1">
    <source>
        <dbReference type="ARBA" id="ARBA00001917"/>
    </source>
</evidence>
<organism evidence="23 25">
    <name type="scientific">Polaribacter dokdonensis DSW-5</name>
    <dbReference type="NCBI Taxonomy" id="1300348"/>
    <lineage>
        <taxon>Bacteria</taxon>
        <taxon>Pseudomonadati</taxon>
        <taxon>Bacteroidota</taxon>
        <taxon>Flavobacteriia</taxon>
        <taxon>Flavobacteriales</taxon>
        <taxon>Flavobacteriaceae</taxon>
    </lineage>
</organism>
<dbReference type="PATRIC" id="fig|1300348.6.peg.254"/>
<keyword evidence="12" id="KW-0560">Oxidoreductase</keyword>
<dbReference type="Pfam" id="PF00310">
    <property type="entry name" value="GATase_2"/>
    <property type="match status" value="1"/>
</dbReference>
<keyword evidence="13" id="KW-0408">Iron</keyword>
<dbReference type="Pfam" id="PF01493">
    <property type="entry name" value="GXGXG"/>
    <property type="match status" value="1"/>
</dbReference>
<comment type="cofactor">
    <cofactor evidence="2">
        <name>[3Fe-4S] cluster</name>
        <dbReference type="ChEBI" id="CHEBI:21137"/>
    </cofactor>
</comment>
<evidence type="ECO:0000256" key="7">
    <source>
        <dbReference type="ARBA" id="ARBA00022630"/>
    </source>
</evidence>
<evidence type="ECO:0000313" key="26">
    <source>
        <dbReference type="Proteomes" id="UP000183071"/>
    </source>
</evidence>
<evidence type="ECO:0000313" key="23">
    <source>
        <dbReference type="EMBL" id="KOY50693.1"/>
    </source>
</evidence>
<dbReference type="InterPro" id="IPR002489">
    <property type="entry name" value="Glu_synth_asu_C"/>
</dbReference>
<evidence type="ECO:0000256" key="20">
    <source>
        <dbReference type="ARBA" id="ARBA00079921"/>
    </source>
</evidence>
<comment type="cofactor">
    <cofactor evidence="3">
        <name>FAD</name>
        <dbReference type="ChEBI" id="CHEBI:57692"/>
    </cofactor>
</comment>
<keyword evidence="9" id="KW-0479">Metal-binding</keyword>
<evidence type="ECO:0000256" key="10">
    <source>
        <dbReference type="ARBA" id="ARBA00022827"/>
    </source>
</evidence>
<evidence type="ECO:0000256" key="15">
    <source>
        <dbReference type="ARBA" id="ARBA00023164"/>
    </source>
</evidence>
<dbReference type="InterPro" id="IPR013785">
    <property type="entry name" value="Aldolase_TIM"/>
</dbReference>
<evidence type="ECO:0000256" key="4">
    <source>
        <dbReference type="ARBA" id="ARBA00009716"/>
    </source>
</evidence>
<dbReference type="Pfam" id="PF01645">
    <property type="entry name" value="Glu_synthase"/>
    <property type="match status" value="1"/>
</dbReference>
<keyword evidence="10" id="KW-0274">FAD</keyword>
<keyword evidence="11" id="KW-0315">Glutamine amidotransferase</keyword>
<evidence type="ECO:0000256" key="2">
    <source>
        <dbReference type="ARBA" id="ARBA00001927"/>
    </source>
</evidence>
<evidence type="ECO:0000256" key="9">
    <source>
        <dbReference type="ARBA" id="ARBA00022723"/>
    </source>
</evidence>
<dbReference type="Gene3D" id="3.20.20.70">
    <property type="entry name" value="Aldolase class I"/>
    <property type="match status" value="2"/>
</dbReference>
<evidence type="ECO:0000313" key="24">
    <source>
        <dbReference type="EMBL" id="SEE62819.1"/>
    </source>
</evidence>
<dbReference type="InterPro" id="IPR017932">
    <property type="entry name" value="GATase_2_dom"/>
</dbReference>
<keyword evidence="7" id="KW-0285">Flavoprotein</keyword>
<dbReference type="GO" id="GO:0051538">
    <property type="term" value="F:3 iron, 4 sulfur cluster binding"/>
    <property type="evidence" value="ECO:0007669"/>
    <property type="project" value="UniProtKB-KW"/>
</dbReference>
<dbReference type="Pfam" id="PF04898">
    <property type="entry name" value="Glu_syn_central"/>
    <property type="match status" value="1"/>
</dbReference>
<dbReference type="InterPro" id="IPR050711">
    <property type="entry name" value="ET-N_metabolism_enzyme"/>
</dbReference>
<comment type="similarity">
    <text evidence="4">Belongs to the glutamate synthase family.</text>
</comment>
<dbReference type="STRING" id="1300348.I602_253"/>
<dbReference type="CDD" id="cd00713">
    <property type="entry name" value="GltS"/>
    <property type="match status" value="1"/>
</dbReference>
<dbReference type="InterPro" id="IPR002932">
    <property type="entry name" value="Glu_synthdom"/>
</dbReference>
<accession>A0A0M9CE96</accession>
<dbReference type="InterPro" id="IPR036485">
    <property type="entry name" value="Glu_synth_asu_C_sf"/>
</dbReference>
<comment type="catalytic activity">
    <reaction evidence="18">
        <text>2 L-glutamate + NADP(+) = L-glutamine + 2-oxoglutarate + NADPH + H(+)</text>
        <dbReference type="Rhea" id="RHEA:15501"/>
        <dbReference type="ChEBI" id="CHEBI:15378"/>
        <dbReference type="ChEBI" id="CHEBI:16810"/>
        <dbReference type="ChEBI" id="CHEBI:29985"/>
        <dbReference type="ChEBI" id="CHEBI:57783"/>
        <dbReference type="ChEBI" id="CHEBI:58349"/>
        <dbReference type="ChEBI" id="CHEBI:58359"/>
        <dbReference type="EC" id="1.4.1.13"/>
    </reaction>
</comment>
<dbReference type="RefSeq" id="WP_053972969.1">
    <property type="nucleotide sequence ID" value="NZ_FNUE01000002.1"/>
</dbReference>
<evidence type="ECO:0000256" key="11">
    <source>
        <dbReference type="ARBA" id="ARBA00022962"/>
    </source>
</evidence>
<evidence type="ECO:0000256" key="6">
    <source>
        <dbReference type="ARBA" id="ARBA00022605"/>
    </source>
</evidence>
<name>A0A0M9CE96_9FLAO</name>
<keyword evidence="26" id="KW-1185">Reference proteome</keyword>
<keyword evidence="16" id="KW-0003">3Fe-4S</keyword>
<evidence type="ECO:0000256" key="19">
    <source>
        <dbReference type="ARBA" id="ARBA00072108"/>
    </source>
</evidence>
<dbReference type="PROSITE" id="PS51278">
    <property type="entry name" value="GATASE_TYPE_2"/>
    <property type="match status" value="1"/>
</dbReference>
<dbReference type="Proteomes" id="UP000183071">
    <property type="component" value="Unassembled WGS sequence"/>
</dbReference>
<comment type="cofactor">
    <cofactor evidence="1">
        <name>FMN</name>
        <dbReference type="ChEBI" id="CHEBI:58210"/>
    </cofactor>
</comment>
<keyword evidence="8" id="KW-0288">FMN</keyword>
<dbReference type="NCBIfam" id="NF008730">
    <property type="entry name" value="PRK11750.1"/>
    <property type="match status" value="1"/>
</dbReference>
<comment type="caution">
    <text evidence="23">The sequence shown here is derived from an EMBL/GenBank/DDBJ whole genome shotgun (WGS) entry which is preliminary data.</text>
</comment>
<reference evidence="24 26" key="2">
    <citation type="submission" date="2016-10" db="EMBL/GenBank/DDBJ databases">
        <authorList>
            <person name="Varghese N."/>
            <person name="Submissions S."/>
        </authorList>
    </citation>
    <scope>NUCLEOTIDE SEQUENCE [LARGE SCALE GENOMIC DNA]</scope>
    <source>
        <strain evidence="24 26">DSW-5</strain>
    </source>
</reference>
<dbReference type="InterPro" id="IPR029055">
    <property type="entry name" value="Ntn_hydrolases_N"/>
</dbReference>
<feature type="compositionally biased region" description="Basic and acidic residues" evidence="21">
    <location>
        <begin position="907"/>
        <end position="919"/>
    </location>
</feature>
<dbReference type="FunFam" id="3.20.20.70:FF:000053">
    <property type="entry name" value="Glutamate synthase large subunit"/>
    <property type="match status" value="1"/>
</dbReference>
<dbReference type="PANTHER" id="PTHR11938">
    <property type="entry name" value="FAD NADPH DEHYDROGENASE/OXIDOREDUCTASE"/>
    <property type="match status" value="1"/>
</dbReference>
<dbReference type="GO" id="GO:0019676">
    <property type="term" value="P:ammonia assimilation cycle"/>
    <property type="evidence" value="ECO:0007669"/>
    <property type="project" value="TreeGrafter"/>
</dbReference>
<evidence type="ECO:0000259" key="22">
    <source>
        <dbReference type="PROSITE" id="PS51278"/>
    </source>
</evidence>
<evidence type="ECO:0000256" key="13">
    <source>
        <dbReference type="ARBA" id="ARBA00023004"/>
    </source>
</evidence>
<dbReference type="FunFam" id="3.60.20.10:FF:000001">
    <property type="entry name" value="Glutamate synthase, large subunit"/>
    <property type="match status" value="1"/>
</dbReference>
<evidence type="ECO:0000256" key="12">
    <source>
        <dbReference type="ARBA" id="ARBA00023002"/>
    </source>
</evidence>
<dbReference type="EMBL" id="LGBR01000001">
    <property type="protein sequence ID" value="KOY50693.1"/>
    <property type="molecule type" value="Genomic_DNA"/>
</dbReference>
<dbReference type="GO" id="GO:0004355">
    <property type="term" value="F:glutamate synthase (NADPH) activity"/>
    <property type="evidence" value="ECO:0007669"/>
    <property type="project" value="UniProtKB-EC"/>
</dbReference>
<feature type="domain" description="Glutamine amidotransferase type-2" evidence="22">
    <location>
        <begin position="16"/>
        <end position="411"/>
    </location>
</feature>
<dbReference type="Gene3D" id="3.60.20.10">
    <property type="entry name" value="Glutamine Phosphoribosylpyrophosphate, subunit 1, domain 1"/>
    <property type="match status" value="1"/>
</dbReference>
<gene>
    <name evidence="23" type="ORF">I602_253</name>
    <name evidence="24" type="ORF">SAMN05444353_2821</name>
</gene>
<dbReference type="PANTHER" id="PTHR11938:SF133">
    <property type="entry name" value="GLUTAMATE SYNTHASE (NADH)"/>
    <property type="match status" value="1"/>
</dbReference>
<evidence type="ECO:0000256" key="21">
    <source>
        <dbReference type="SAM" id="MobiDB-lite"/>
    </source>
</evidence>
<dbReference type="GO" id="GO:0006537">
    <property type="term" value="P:glutamate biosynthetic process"/>
    <property type="evidence" value="ECO:0007669"/>
    <property type="project" value="UniProtKB-KW"/>
</dbReference>
<comment type="pathway">
    <text evidence="17">Amino-acid biosynthesis; L-glutamate biosynthesis via GLT pathway; L-glutamate from 2-oxoglutarate and L-glutamine (NADP(+) route): step 1/1.</text>
</comment>
<dbReference type="SUPFAM" id="SSF51395">
    <property type="entry name" value="FMN-linked oxidoreductases"/>
    <property type="match status" value="1"/>
</dbReference>
<dbReference type="EMBL" id="FNUE01000002">
    <property type="protein sequence ID" value="SEE62819.1"/>
    <property type="molecule type" value="Genomic_DNA"/>
</dbReference>
<sequence>MEKQGLYLPEFEHENCGAGFICNLNGDKTNQIIHDALEILVKLEHRGGVSADGRTGDGAGLLIDIPHEYFTRVCDFALPKQRDYAVGMVFLPKVSNQYNFCKTVFEKEITEQGLSVIGWRVVPVDSSQLGEIALASEPNIEQLFVGKSNDIDEATFKAKLYAARKIAEHTIRTSKISESNYFYVPSLSITTIIYKGIIMPEDIGPYYKDLQEIDLVTRLALVHQRFSTNTMPTWELAQPFRHMCQNGEINTLRGNVSRMRVREEIMKSDVFGPQIDKLFPIILPGKSDSASMDMVVELLTHTGRSLPEIMMMMIPEAWEKHATMSPERKAFYEYNGCIMEPWDGPASVPFTDGDYIGALLDRNGLRPSRYTVTKSGKLIMSSEIGVVDIDPSDVKEHGRLEPGKMFLVDMNEGRIIEDKEIKSKIVSERPYQEWLDKTRLHLKDVPYTSETCPIETIDIKTRQRLFNYTFEDIQEVITPMAQVGKEALGSMGIDTPLAVLSDRPQLISNYFKQLFAQVTNPPLDGIRENIVTDISLNLGKDRNIFSITERQCRKLRIQNPVISNADLEKIRSINIESFKAETIQILYPKSEGLNGLENALEAIVIQVEKALEAKKNIIILSDRGVNQELAPIPALLACSFVNHQLNRLRKRSYFDIIIESAEPREPHHFATLFGYGASAINPYMVNEIIRMQVKEGFITDMDEQKAVDNFNTAIGKGLLKVMNKIGISTLHSYRGSQIFEIVGFNSQFVEKYFPYTASRIEGIGLYEIEKEIDQRYKQAYPDNQIDKNLGLNIGGDYRWRRNGERHLFNPTTVSKLQQAVRLSDQKSYDVYAKAVNEQAENLMTIRGLFEFDNLDPIPLEEVEPWTDIVKRFKTGAMSYGSISREAHENLAIAMNRIGGKSNSGEGGEDRKRFQKDSNGDSRNSAIKQVASGRFGVTSHYLTNAKEIQIKMAQGAKPGEGGQLPGYKVLPWIANARNSTPFVGLISPPPHHDIYSIEDLAQLIFDLKNANREARINVKLVSEVGVGTIAAGVAKAKADVVLISGYDGGTGASPLTSLKHAGLPWELGLAEAQQTLVMNSLRSRIVVECDGQLKTGRDVAIAALLGAEEFGFATAPLVASGCIMMRKCHLNTCPVGIATQDKELRKNFKGTPEHVINFFFYIAEELRSIMAQLGFRTLSEMVGQTHKINANKAIKHYKAKGLDLSSILHRPDSYRKMTVNNTEKQDHNIDEVLDFTILKDSHRALYRKEKMNLNYPIKNTNRTVGAIVSNEISKIYGHLGLPEDTLNINFTGSAGQSFGAFGAYGLTFTLEGNTNDYLGKGLSGAKLIVKKPASADFLAENNIIVGNVCLFGAVNGQAYINGIAGERFAVRNSGATAVVEGVGDHCCEYMTGGQVIVLGKTGRNFAAGMSGGIAYVFDPEDNFKNGLCNTETIEFESISEDDAAELKSNIEKHQLYTNSKKAKDLLSDWENSLAKFVKVMPTEYKRALERLETEEPMFEELTIA</sequence>
<dbReference type="SUPFAM" id="SSF56235">
    <property type="entry name" value="N-terminal nucleophile aminohydrolases (Ntn hydrolases)"/>
    <property type="match status" value="1"/>
</dbReference>
<evidence type="ECO:0000313" key="25">
    <source>
        <dbReference type="Proteomes" id="UP000037716"/>
    </source>
</evidence>
<feature type="region of interest" description="Disordered" evidence="21">
    <location>
        <begin position="897"/>
        <end position="926"/>
    </location>
</feature>
<keyword evidence="14" id="KW-0411">Iron-sulfur</keyword>
<keyword evidence="15" id="KW-0314">Glutamate biosynthesis</keyword>
<dbReference type="Gene3D" id="2.160.20.60">
    <property type="entry name" value="Glutamate synthase, alpha subunit, C-terminal domain"/>
    <property type="match status" value="1"/>
</dbReference>